<sequence length="156" mass="17771">MWYLVALLSCLGVLHAEHPQCFCPKTEKLLPSVLDFSKVFVIVRSTSERWISKLRTSVEYRLRQHILLCSSLRKSIQEFLAVITAKVSEVMRKDAEGFQPLKITDTRVIKPENTTTFSDIVYTKGERGWFGVTPNPGTRFILEGMIRISVPIGETP</sequence>
<protein>
    <submittedName>
        <fullName evidence="2">Uncharacterized protein</fullName>
    </submittedName>
</protein>
<dbReference type="Proteomes" id="UP000024635">
    <property type="component" value="Unassembled WGS sequence"/>
</dbReference>
<feature type="signal peptide" evidence="1">
    <location>
        <begin position="1"/>
        <end position="16"/>
    </location>
</feature>
<organism evidence="2 3">
    <name type="scientific">Ancylostoma ceylanicum</name>
    <dbReference type="NCBI Taxonomy" id="53326"/>
    <lineage>
        <taxon>Eukaryota</taxon>
        <taxon>Metazoa</taxon>
        <taxon>Ecdysozoa</taxon>
        <taxon>Nematoda</taxon>
        <taxon>Chromadorea</taxon>
        <taxon>Rhabditida</taxon>
        <taxon>Rhabditina</taxon>
        <taxon>Rhabditomorpha</taxon>
        <taxon>Strongyloidea</taxon>
        <taxon>Ancylostomatidae</taxon>
        <taxon>Ancylostomatinae</taxon>
        <taxon>Ancylostoma</taxon>
    </lineage>
</organism>
<dbReference type="EMBL" id="JARK01001340">
    <property type="protein sequence ID" value="EYC31087.1"/>
    <property type="molecule type" value="Genomic_DNA"/>
</dbReference>
<feature type="chain" id="PRO_5001491207" evidence="1">
    <location>
        <begin position="17"/>
        <end position="156"/>
    </location>
</feature>
<accession>A0A016VVQ2</accession>
<dbReference type="AlphaFoldDB" id="A0A016VVQ2"/>
<dbReference type="OrthoDB" id="5897145at2759"/>
<reference evidence="3" key="1">
    <citation type="journal article" date="2015" name="Nat. Genet.">
        <title>The genome and transcriptome of the zoonotic hookworm Ancylostoma ceylanicum identify infection-specific gene families.</title>
        <authorList>
            <person name="Schwarz E.M."/>
            <person name="Hu Y."/>
            <person name="Antoshechkin I."/>
            <person name="Miller M.M."/>
            <person name="Sternberg P.W."/>
            <person name="Aroian R.V."/>
        </authorList>
    </citation>
    <scope>NUCLEOTIDE SEQUENCE</scope>
    <source>
        <strain evidence="3">HY135</strain>
    </source>
</reference>
<comment type="caution">
    <text evidence="2">The sequence shown here is derived from an EMBL/GenBank/DDBJ whole genome shotgun (WGS) entry which is preliminary data.</text>
</comment>
<evidence type="ECO:0000256" key="1">
    <source>
        <dbReference type="SAM" id="SignalP"/>
    </source>
</evidence>
<evidence type="ECO:0000313" key="2">
    <source>
        <dbReference type="EMBL" id="EYC31087.1"/>
    </source>
</evidence>
<keyword evidence="3" id="KW-1185">Reference proteome</keyword>
<proteinExistence type="predicted"/>
<name>A0A016VVQ2_9BILA</name>
<gene>
    <name evidence="2" type="primary">Acey_s0004.g1951</name>
    <name evidence="2" type="ORF">Y032_0004g1951</name>
</gene>
<keyword evidence="1" id="KW-0732">Signal</keyword>
<evidence type="ECO:0000313" key="3">
    <source>
        <dbReference type="Proteomes" id="UP000024635"/>
    </source>
</evidence>